<reference evidence="2" key="1">
    <citation type="journal article" date="2023" name="Hortic. Res.">
        <title>A chromosome-level phased genome enabling allele-level studies in sweet orange: a case study on citrus Huanglongbing tolerance.</title>
        <authorList>
            <person name="Wu B."/>
            <person name="Yu Q."/>
            <person name="Deng Z."/>
            <person name="Duan Y."/>
            <person name="Luo F."/>
            <person name="Gmitter F. Jr."/>
        </authorList>
    </citation>
    <scope>NUCLEOTIDE SEQUENCE [LARGE SCALE GENOMIC DNA]</scope>
    <source>
        <strain evidence="2">cv. Valencia</strain>
    </source>
</reference>
<proteinExistence type="predicted"/>
<dbReference type="Proteomes" id="UP000829398">
    <property type="component" value="Chromosome 1"/>
</dbReference>
<comment type="caution">
    <text evidence="1">The sequence shown here is derived from an EMBL/GenBank/DDBJ whole genome shotgun (WGS) entry which is preliminary data.</text>
</comment>
<organism evidence="1 2">
    <name type="scientific">Citrus sinensis</name>
    <name type="common">Sweet orange</name>
    <name type="synonym">Citrus aurantium var. sinensis</name>
    <dbReference type="NCBI Taxonomy" id="2711"/>
    <lineage>
        <taxon>Eukaryota</taxon>
        <taxon>Viridiplantae</taxon>
        <taxon>Streptophyta</taxon>
        <taxon>Embryophyta</taxon>
        <taxon>Tracheophyta</taxon>
        <taxon>Spermatophyta</taxon>
        <taxon>Magnoliopsida</taxon>
        <taxon>eudicotyledons</taxon>
        <taxon>Gunneridae</taxon>
        <taxon>Pentapetalae</taxon>
        <taxon>rosids</taxon>
        <taxon>malvids</taxon>
        <taxon>Sapindales</taxon>
        <taxon>Rutaceae</taxon>
        <taxon>Aurantioideae</taxon>
        <taxon>Citrus</taxon>
    </lineage>
</organism>
<keyword evidence="1" id="KW-0808">Transferase</keyword>
<gene>
    <name evidence="1" type="ORF">KPL71_002791</name>
</gene>
<protein>
    <submittedName>
        <fullName evidence="1">Protein kinase domain-containing protein</fullName>
    </submittedName>
</protein>
<evidence type="ECO:0000313" key="2">
    <source>
        <dbReference type="Proteomes" id="UP000829398"/>
    </source>
</evidence>
<accession>A0ACB8P955</accession>
<keyword evidence="1" id="KW-0418">Kinase</keyword>
<keyword evidence="2" id="KW-1185">Reference proteome</keyword>
<name>A0ACB8P955_CITSI</name>
<evidence type="ECO:0000313" key="1">
    <source>
        <dbReference type="EMBL" id="KAH9806530.1"/>
    </source>
</evidence>
<sequence length="734" mass="81309">MEIFHCLYLNLFICLVFVPAVSANDPYSEALLSLKSELVDDFNSLHDWFVPPGVNPAGKIYACSWSGVKCNKNNTIVVGINLSMKGLSGALPGKPLRIFFNELVDLNLSHNSFSGQFPVEIFNLTSLISLDISRNNFSGHFPGGIQSLRNLLVLDAFSNSFSGSVPAEISQLEHLKVLNLAGSYFSGPIPSQFGSFKSLEFLHLAGNLLNDQIPAELGMLKTVTHMEIGYNFYQGNIPWQLGNMSEVQYLDIAGANLSGSIPKELSNLTKLESLFLFRNQLAGQVPWEFSRVTTLKSLDLSDNRLSGPIPESFADLKNLRLLSLMYNEMSGTVPESLVQLPSLEILFIWNNYFSGSLPENLGRNSKLRWVDVSTNNFNGSIPPDICSGGVLFKLILFSNNFTGSLSPSLSNCSSLVRLRLEDNSFSGIVMFIAAALLGIFFFRRGGKGHWKMISFLGLPQFTANDVLRSFNSTECEEAARPQSAAGCKAVLPTGITVSVKKIEWGATRIKIVSEFITRIGTVRHKNLIRLLGFCYNRRQAYLLYDYLPNGNLSEKIRMKRDWAAKYKIVLGVARGLCFLHHDCYPAIPHGDLKASNIVFDENMEPHLAEFGFKYLTQLADGSFPAKIAWTESGEFYNAMKEEMYMDVYGFGEIILEILTNGRLTNAGSSLQNKPIDGLLGEMYNENEVGSSSSLQDEIKLVLDVALLCTRSTPSDRPSMEEALKLLSGLKPHGK</sequence>
<dbReference type="EMBL" id="CM039170">
    <property type="protein sequence ID" value="KAH9806530.1"/>
    <property type="molecule type" value="Genomic_DNA"/>
</dbReference>